<evidence type="ECO:0000256" key="1">
    <source>
        <dbReference type="SAM" id="Phobius"/>
    </source>
</evidence>
<accession>N9FLP1</accession>
<gene>
    <name evidence="2" type="ORF">F934_00420</name>
</gene>
<keyword evidence="1" id="KW-0472">Membrane</keyword>
<sequence>MFTAKNIFVFLLSILSLCLLLILFNFLGLNETLNLTISASIFGLFITWYFKGNEFCLILFAFFYASMLIISQSLDVIWMFMTSTAMYLLTIKVIPRLSNIDSKALFNQTRTD</sequence>
<proteinExistence type="predicted"/>
<dbReference type="HOGENOM" id="CLU_171565_1_0_6"/>
<dbReference type="RefSeq" id="WP_005051586.1">
    <property type="nucleotide sequence ID" value="NZ_KB849757.1"/>
</dbReference>
<reference evidence="2 3" key="1">
    <citation type="submission" date="2013-02" db="EMBL/GenBank/DDBJ databases">
        <title>The Genome Sequence of Acinetobacter beijerinckii ANC 3835.</title>
        <authorList>
            <consortium name="The Broad Institute Genome Sequencing Platform"/>
            <consortium name="The Broad Institute Genome Sequencing Center for Infectious Disease"/>
            <person name="Cerqueira G."/>
            <person name="Feldgarden M."/>
            <person name="Courvalin P."/>
            <person name="Perichon B."/>
            <person name="Grillot-Courvalin C."/>
            <person name="Clermont D."/>
            <person name="Rocha E."/>
            <person name="Yoon E.-J."/>
            <person name="Nemec A."/>
            <person name="Walker B."/>
            <person name="Young S.K."/>
            <person name="Zeng Q."/>
            <person name="Gargeya S."/>
            <person name="Fitzgerald M."/>
            <person name="Haas B."/>
            <person name="Abouelleil A."/>
            <person name="Alvarado L."/>
            <person name="Arachchi H.M."/>
            <person name="Berlin A.M."/>
            <person name="Chapman S.B."/>
            <person name="Dewar J."/>
            <person name="Goldberg J."/>
            <person name="Griggs A."/>
            <person name="Gujja S."/>
            <person name="Hansen M."/>
            <person name="Howarth C."/>
            <person name="Imamovic A."/>
            <person name="Larimer J."/>
            <person name="McCowan C."/>
            <person name="Murphy C."/>
            <person name="Neiman D."/>
            <person name="Pearson M."/>
            <person name="Priest M."/>
            <person name="Roberts A."/>
            <person name="Saif S."/>
            <person name="Shea T."/>
            <person name="Sisk P."/>
            <person name="Sykes S."/>
            <person name="Wortman J."/>
            <person name="Nusbaum C."/>
            <person name="Birren B."/>
        </authorList>
    </citation>
    <scope>NUCLEOTIDE SEQUENCE [LARGE SCALE GENOMIC DNA]</scope>
    <source>
        <strain evidence="2 3">ANC 3835</strain>
    </source>
</reference>
<keyword evidence="1" id="KW-0812">Transmembrane</keyword>
<dbReference type="PATRIC" id="fig|1217649.3.peg.400"/>
<name>N9FLP1_9GAMM</name>
<feature type="transmembrane region" description="Helical" evidence="1">
    <location>
        <begin position="33"/>
        <end position="50"/>
    </location>
</feature>
<keyword evidence="1" id="KW-1133">Transmembrane helix</keyword>
<feature type="transmembrane region" description="Helical" evidence="1">
    <location>
        <begin position="55"/>
        <end position="71"/>
    </location>
</feature>
<dbReference type="OrthoDB" id="6710288at2"/>
<dbReference type="AlphaFoldDB" id="N9FLP1"/>
<dbReference type="Proteomes" id="UP000018417">
    <property type="component" value="Unassembled WGS sequence"/>
</dbReference>
<evidence type="ECO:0000313" key="3">
    <source>
        <dbReference type="Proteomes" id="UP000018417"/>
    </source>
</evidence>
<protein>
    <submittedName>
        <fullName evidence="2">Uncharacterized protein</fullName>
    </submittedName>
</protein>
<comment type="caution">
    <text evidence="2">The sequence shown here is derived from an EMBL/GenBank/DDBJ whole genome shotgun (WGS) entry which is preliminary data.</text>
</comment>
<organism evidence="2 3">
    <name type="scientific">Acinetobacter beijerinckii ANC 3835</name>
    <dbReference type="NCBI Taxonomy" id="1217649"/>
    <lineage>
        <taxon>Bacteria</taxon>
        <taxon>Pseudomonadati</taxon>
        <taxon>Pseudomonadota</taxon>
        <taxon>Gammaproteobacteria</taxon>
        <taxon>Moraxellales</taxon>
        <taxon>Moraxellaceae</taxon>
        <taxon>Acinetobacter</taxon>
    </lineage>
</organism>
<evidence type="ECO:0000313" key="2">
    <source>
        <dbReference type="EMBL" id="ENW08245.1"/>
    </source>
</evidence>
<feature type="transmembrane region" description="Helical" evidence="1">
    <location>
        <begin position="7"/>
        <end position="27"/>
    </location>
</feature>
<dbReference type="EMBL" id="APQK01000002">
    <property type="protein sequence ID" value="ENW08245.1"/>
    <property type="molecule type" value="Genomic_DNA"/>
</dbReference>